<dbReference type="EMBL" id="KE720887">
    <property type="protein sequence ID" value="ERF74209.1"/>
    <property type="molecule type" value="Genomic_DNA"/>
</dbReference>
<dbReference type="RefSeq" id="XP_007800148.1">
    <property type="nucleotide sequence ID" value="XM_007801957.1"/>
</dbReference>
<reference evidence="2" key="1">
    <citation type="journal article" date="2014" name="BMC Genomics">
        <title>Genome characteristics reveal the impact of lichenization on lichen-forming fungus Endocarpon pusillum Hedwig (Verrucariales, Ascomycota).</title>
        <authorList>
            <person name="Wang Y.-Y."/>
            <person name="Liu B."/>
            <person name="Zhang X.-Y."/>
            <person name="Zhou Q.-M."/>
            <person name="Zhang T."/>
            <person name="Li H."/>
            <person name="Yu Y.-F."/>
            <person name="Zhang X.-L."/>
            <person name="Hao X.-Y."/>
            <person name="Wang M."/>
            <person name="Wang L."/>
            <person name="Wei J.-C."/>
        </authorList>
    </citation>
    <scope>NUCLEOTIDE SEQUENCE [LARGE SCALE GENOMIC DNA]</scope>
    <source>
        <strain evidence="2">Z07020 / HMAS-L-300199</strain>
    </source>
</reference>
<accession>U1HXN8</accession>
<dbReference type="AlphaFoldDB" id="U1HXN8"/>
<evidence type="ECO:0000313" key="2">
    <source>
        <dbReference type="Proteomes" id="UP000019373"/>
    </source>
</evidence>
<keyword evidence="2" id="KW-1185">Reference proteome</keyword>
<dbReference type="eggNOG" id="ENOG502R20X">
    <property type="taxonomic scope" value="Eukaryota"/>
</dbReference>
<organism evidence="1 2">
    <name type="scientific">Endocarpon pusillum (strain Z07020 / HMAS-L-300199)</name>
    <name type="common">Lichen-forming fungus</name>
    <dbReference type="NCBI Taxonomy" id="1263415"/>
    <lineage>
        <taxon>Eukaryota</taxon>
        <taxon>Fungi</taxon>
        <taxon>Dikarya</taxon>
        <taxon>Ascomycota</taxon>
        <taxon>Pezizomycotina</taxon>
        <taxon>Eurotiomycetes</taxon>
        <taxon>Chaetothyriomycetidae</taxon>
        <taxon>Verrucariales</taxon>
        <taxon>Verrucariaceae</taxon>
        <taxon>Endocarpon</taxon>
    </lineage>
</organism>
<evidence type="ECO:0000313" key="1">
    <source>
        <dbReference type="EMBL" id="ERF74209.1"/>
    </source>
</evidence>
<dbReference type="OrthoDB" id="10353244at2759"/>
<name>U1HXN8_ENDPU</name>
<dbReference type="GeneID" id="19238442"/>
<dbReference type="HOGENOM" id="CLU_871628_0_0_1"/>
<gene>
    <name evidence="1" type="ORF">EPUS_03399</name>
</gene>
<dbReference type="Proteomes" id="UP000019373">
    <property type="component" value="Unassembled WGS sequence"/>
</dbReference>
<proteinExistence type="predicted"/>
<sequence length="319" mass="35609">MITIFLKRLGVRHSSKDDRKTKKKALLQHTFDDVHTTSMPEANSRKGILALDWATVPPGSNGVFYGDGVEFSGCLPDYSFSRSHHLTFADCHEALVASIDKARRILFELKLQVSCLRNGRLVLDGSPRLLDEELVQAVIELGGALCGPKSVTALLHKLLSAHLRQHPGFKKESARLQASLLRLDKTFRTDIIGLLKSALVHKNTNPDYDRLRAVNEQIQASALAACQDWRDSILPICDEITKTPPWKQAEELAERMEGLKDRANRLGWLSWEDQAYAKLIGPELEIFDTPEGPDKAIAYLDDWCKKAETQQGPSNGTTS</sequence>
<protein>
    <submittedName>
        <fullName evidence="1">Uncharacterized protein</fullName>
    </submittedName>
</protein>